<keyword evidence="3 6" id="KW-0413">Isomerase</keyword>
<evidence type="ECO:0000259" key="4">
    <source>
        <dbReference type="Pfam" id="PF20511"/>
    </source>
</evidence>
<feature type="domain" description="Phosphomannose isomerase type I catalytic" evidence="4">
    <location>
        <begin position="4"/>
        <end position="99"/>
    </location>
</feature>
<dbReference type="InterPro" id="IPR051804">
    <property type="entry name" value="Carb_Metab_Reg_Kinase/Isom"/>
</dbReference>
<organism evidence="6 7">
    <name type="scientific">Staphylococcus marylandisciuri</name>
    <dbReference type="NCBI Taxonomy" id="2981529"/>
    <lineage>
        <taxon>Bacteria</taxon>
        <taxon>Bacillati</taxon>
        <taxon>Bacillota</taxon>
        <taxon>Bacilli</taxon>
        <taxon>Bacillales</taxon>
        <taxon>Staphylococcaceae</taxon>
        <taxon>Staphylococcus</taxon>
    </lineage>
</organism>
<dbReference type="RefSeq" id="WP_262856251.1">
    <property type="nucleotide sequence ID" value="NZ_JAOPKZ010000012.1"/>
</dbReference>
<proteinExistence type="inferred from homology"/>
<dbReference type="PANTHER" id="PTHR42742">
    <property type="entry name" value="TRANSCRIPTIONAL REPRESSOR MPRA"/>
    <property type="match status" value="1"/>
</dbReference>
<dbReference type="InterPro" id="IPR014710">
    <property type="entry name" value="RmlC-like_jellyroll"/>
</dbReference>
<dbReference type="SUPFAM" id="SSF51182">
    <property type="entry name" value="RmlC-like cupins"/>
    <property type="match status" value="1"/>
</dbReference>
<keyword evidence="1 3" id="KW-0479">Metal-binding</keyword>
<evidence type="ECO:0000256" key="1">
    <source>
        <dbReference type="ARBA" id="ARBA00022723"/>
    </source>
</evidence>
<dbReference type="Proteomes" id="UP001209553">
    <property type="component" value="Unassembled WGS sequence"/>
</dbReference>
<feature type="domain" description="Mannose-6-phosphate isomerase cupin" evidence="5">
    <location>
        <begin position="235"/>
        <end position="310"/>
    </location>
</feature>
<dbReference type="EC" id="5.3.1.8" evidence="3"/>
<protein>
    <recommendedName>
        <fullName evidence="3">Mannose-6-phosphate isomerase</fullName>
        <ecNumber evidence="3">5.3.1.8</ecNumber>
    </recommendedName>
</protein>
<reference evidence="6 7" key="1">
    <citation type="journal article" date="2023" name="Int. J. Syst. Evol. Microbiol.">
        <title>Streptococcus sciuri sp. nov., Staphylococcus marylandisciuri sp. nov. and Staphylococcus americanisciuri sp. nov., isolated from faeces of eastern grey squirrel (Sciurus carolinensis).</title>
        <authorList>
            <person name="Volokhov D.V."/>
            <person name="Zagorodnyaya T.A."/>
            <person name="Furtak V.A."/>
            <person name="Nattanmai G."/>
            <person name="Randall L."/>
            <person name="Jose S."/>
            <person name="Gao Y."/>
            <person name="Eisenberg T."/>
            <person name="Delmonte P."/>
            <person name="Blom J."/>
            <person name="Mitchell K.K."/>
        </authorList>
    </citation>
    <scope>NUCLEOTIDE SEQUENCE [LARGE SCALE GENOMIC DNA]</scope>
    <source>
        <strain evidence="6 7">SQ8-PEA</strain>
    </source>
</reference>
<dbReference type="PANTHER" id="PTHR42742:SF3">
    <property type="entry name" value="FRUCTOKINASE"/>
    <property type="match status" value="1"/>
</dbReference>
<dbReference type="Pfam" id="PF20511">
    <property type="entry name" value="PMI_typeI_cat"/>
    <property type="match status" value="1"/>
</dbReference>
<name>A0ABT2QRJ9_9STAP</name>
<dbReference type="Pfam" id="PF21621">
    <property type="entry name" value="MPI_cupin_dom"/>
    <property type="match status" value="1"/>
</dbReference>
<gene>
    <name evidence="6" type="ORF">N9R04_07760</name>
</gene>
<dbReference type="InterPro" id="IPR011051">
    <property type="entry name" value="RmlC_Cupin_sf"/>
</dbReference>
<keyword evidence="7" id="KW-1185">Reference proteome</keyword>
<dbReference type="CDD" id="cd07010">
    <property type="entry name" value="cupin_PMI_type_I_N_bac"/>
    <property type="match status" value="1"/>
</dbReference>
<evidence type="ECO:0000313" key="7">
    <source>
        <dbReference type="Proteomes" id="UP001209553"/>
    </source>
</evidence>
<dbReference type="EMBL" id="JAOPKZ010000012">
    <property type="protein sequence ID" value="MCU5746608.1"/>
    <property type="molecule type" value="Genomic_DNA"/>
</dbReference>
<dbReference type="InterPro" id="IPR046457">
    <property type="entry name" value="PMI_typeI_cat"/>
</dbReference>
<dbReference type="Gene3D" id="2.60.120.10">
    <property type="entry name" value="Jelly Rolls"/>
    <property type="match status" value="2"/>
</dbReference>
<keyword evidence="2 3" id="KW-0862">Zinc</keyword>
<evidence type="ECO:0000256" key="2">
    <source>
        <dbReference type="ARBA" id="ARBA00022833"/>
    </source>
</evidence>
<dbReference type="InterPro" id="IPR014628">
    <property type="entry name" value="Man6P_isomerase_Firm_short"/>
</dbReference>
<comment type="cofactor">
    <cofactor evidence="3">
        <name>Zn(2+)</name>
        <dbReference type="ChEBI" id="CHEBI:29105"/>
    </cofactor>
</comment>
<evidence type="ECO:0000259" key="5">
    <source>
        <dbReference type="Pfam" id="PF21621"/>
    </source>
</evidence>
<comment type="similarity">
    <text evidence="3">Belongs to the mannose-6-phosphate isomerase type 1 family.</text>
</comment>
<dbReference type="PIRSF" id="PIRSF036894">
    <property type="entry name" value="PMI_Firm_short"/>
    <property type="match status" value="1"/>
</dbReference>
<comment type="catalytic activity">
    <reaction evidence="3">
        <text>D-mannose 6-phosphate = D-fructose 6-phosphate</text>
        <dbReference type="Rhea" id="RHEA:12356"/>
        <dbReference type="ChEBI" id="CHEBI:58735"/>
        <dbReference type="ChEBI" id="CHEBI:61527"/>
        <dbReference type="EC" id="5.3.1.8"/>
    </reaction>
</comment>
<evidence type="ECO:0000256" key="3">
    <source>
        <dbReference type="PIRNR" id="PIRNR036894"/>
    </source>
</evidence>
<dbReference type="InterPro" id="IPR049071">
    <property type="entry name" value="MPI_cupin_dom"/>
</dbReference>
<evidence type="ECO:0000313" key="6">
    <source>
        <dbReference type="EMBL" id="MCU5746608.1"/>
    </source>
</evidence>
<dbReference type="GO" id="GO:0016853">
    <property type="term" value="F:isomerase activity"/>
    <property type="evidence" value="ECO:0007669"/>
    <property type="project" value="UniProtKB-KW"/>
</dbReference>
<sequence>MPLFLKPVLKDKVWGGTKFEAFDYELPSQTVGEAWTISAHHRGACEIVEGEYRGYTLDYLWSHHRELFGDFPSEEFPLLTKLIDAKEPLSIHVHPNDAYAFEHEEGKYGKSECWYVIEAEPGAEIIYGFKDERCPNNIDKLRNQDYENLFNKIKVQAGDFYYIPAGMIHSVGAGVLLYETMQASDISYRIYDYGREYGNSRRELNREKAIEVLELPEIENNSSTDVEYRENHKRTQLVSNDFFTMVKWDISGTLNYMKPREFVLVSVIKGEGQVVTDGEIYHIQKGSNFILTSHDLDTVFEGNFELIVSFL</sequence>
<accession>A0ABT2QRJ9</accession>
<comment type="caution">
    <text evidence="6">The sequence shown here is derived from an EMBL/GenBank/DDBJ whole genome shotgun (WGS) entry which is preliminary data.</text>
</comment>